<dbReference type="AlphaFoldDB" id="A0A418XS40"/>
<gene>
    <name evidence="1" type="ORF">D3872_13410</name>
</gene>
<accession>A0A418XS40</accession>
<protein>
    <submittedName>
        <fullName evidence="1">Uncharacterized protein</fullName>
    </submittedName>
</protein>
<dbReference type="PROSITE" id="PS51257">
    <property type="entry name" value="PROKAR_LIPOPROTEIN"/>
    <property type="match status" value="1"/>
</dbReference>
<organism evidence="1 2">
    <name type="scientific">Massilia cavernae</name>
    <dbReference type="NCBI Taxonomy" id="2320864"/>
    <lineage>
        <taxon>Bacteria</taxon>
        <taxon>Pseudomonadati</taxon>
        <taxon>Pseudomonadota</taxon>
        <taxon>Betaproteobacteria</taxon>
        <taxon>Burkholderiales</taxon>
        <taxon>Oxalobacteraceae</taxon>
        <taxon>Telluria group</taxon>
        <taxon>Massilia</taxon>
    </lineage>
</organism>
<evidence type="ECO:0000313" key="2">
    <source>
        <dbReference type="Proteomes" id="UP000284006"/>
    </source>
</evidence>
<keyword evidence="2" id="KW-1185">Reference proteome</keyword>
<comment type="caution">
    <text evidence="1">The sequence shown here is derived from an EMBL/GenBank/DDBJ whole genome shotgun (WGS) entry which is preliminary data.</text>
</comment>
<reference evidence="1 2" key="1">
    <citation type="submission" date="2018-09" db="EMBL/GenBank/DDBJ databases">
        <authorList>
            <person name="Zhu H."/>
        </authorList>
    </citation>
    <scope>NUCLEOTIDE SEQUENCE [LARGE SCALE GENOMIC DNA]</scope>
    <source>
        <strain evidence="1 2">K1S02-61</strain>
    </source>
</reference>
<evidence type="ECO:0000313" key="1">
    <source>
        <dbReference type="EMBL" id="RJG15368.1"/>
    </source>
</evidence>
<proteinExistence type="predicted"/>
<sequence length="85" mass="9246">MRLAAQIPTMKLLLRLVGAAVHSYGGAISCTHAHAEDKRYYAGVTTGASNAAQGLPQSRGFERCHLGTAVLVDDQPPRRFHCDRR</sequence>
<dbReference type="Proteomes" id="UP000284006">
    <property type="component" value="Unassembled WGS sequence"/>
</dbReference>
<name>A0A418XS40_9BURK</name>
<dbReference type="EMBL" id="QYUP01000118">
    <property type="protein sequence ID" value="RJG15368.1"/>
    <property type="molecule type" value="Genomic_DNA"/>
</dbReference>